<protein>
    <submittedName>
        <fullName evidence="2">Uncharacterized protein</fullName>
    </submittedName>
</protein>
<feature type="region of interest" description="Disordered" evidence="1">
    <location>
        <begin position="445"/>
        <end position="477"/>
    </location>
</feature>
<accession>A0AAU9J3A0</accession>
<sequence length="522" mass="59914">MTRSIVNLTIKLRLIHTQTSNTHTSLFNLINNLEPESLPGFPSKIAIDLSTFEEIATIASNLSQQDSDYFAILEDFERIEKNCTNIWKSATLIRKEAISIKHTLNQESKLIKSQIKQIGSILKEYRDRCRGNFLDYLKGLDLDLRKILKPLVPSNVLNDQVKFPMINNNPSLRSSIAPSHEGTGAIEISQPPQEAENEADSHPEPSEVANEKLNAHIQMLVGTLENLAKDLIQVVAEADRQYYDLLNKIEVYSRPPTPLAAPLPEYFTFENIDSIAEEKINLVDTKKSKIKWKKRLKKLYEQGGMEEWVYKKILNRIDKVGDNEIQVDLQEIFKDIDIPISFRENIAFSLVNSCKIPQQDVSLSDLLREDEEEKSKNSQEIKPEPPKEPKVKSRPFPHKIEKEQEGLEKTIDERLEMIHNTPAVTTDLLHSEIEVHRASPVPRVYQSRNSLPSNKYLSRRPAPPKESAYKSKKERKEIRVRSITPVNKLKEKTVTPRRKTKTPIGKKSINFIHLTPYHNAGW</sequence>
<comment type="caution">
    <text evidence="2">The sequence shown here is derived from an EMBL/GenBank/DDBJ whole genome shotgun (WGS) entry which is preliminary data.</text>
</comment>
<evidence type="ECO:0000256" key="1">
    <source>
        <dbReference type="SAM" id="MobiDB-lite"/>
    </source>
</evidence>
<reference evidence="2" key="1">
    <citation type="submission" date="2021-09" db="EMBL/GenBank/DDBJ databases">
        <authorList>
            <consortium name="AG Swart"/>
            <person name="Singh M."/>
            <person name="Singh A."/>
            <person name="Seah K."/>
            <person name="Emmerich C."/>
        </authorList>
    </citation>
    <scope>NUCLEOTIDE SEQUENCE</scope>
    <source>
        <strain evidence="2">ATCC30299</strain>
    </source>
</reference>
<feature type="compositionally biased region" description="Basic and acidic residues" evidence="1">
    <location>
        <begin position="373"/>
        <end position="391"/>
    </location>
</feature>
<feature type="compositionally biased region" description="Basic and acidic residues" evidence="1">
    <location>
        <begin position="467"/>
        <end position="477"/>
    </location>
</feature>
<proteinExistence type="predicted"/>
<keyword evidence="3" id="KW-1185">Reference proteome</keyword>
<feature type="region of interest" description="Disordered" evidence="1">
    <location>
        <begin position="365"/>
        <end position="399"/>
    </location>
</feature>
<evidence type="ECO:0000313" key="2">
    <source>
        <dbReference type="EMBL" id="CAG9321365.1"/>
    </source>
</evidence>
<feature type="compositionally biased region" description="Polar residues" evidence="1">
    <location>
        <begin position="446"/>
        <end position="456"/>
    </location>
</feature>
<gene>
    <name evidence="2" type="ORF">BSTOLATCC_MIC28648</name>
</gene>
<evidence type="ECO:0000313" key="3">
    <source>
        <dbReference type="Proteomes" id="UP001162131"/>
    </source>
</evidence>
<dbReference type="EMBL" id="CAJZBQ010000028">
    <property type="protein sequence ID" value="CAG9321365.1"/>
    <property type="molecule type" value="Genomic_DNA"/>
</dbReference>
<name>A0AAU9J3A0_9CILI</name>
<organism evidence="2 3">
    <name type="scientific">Blepharisma stoltei</name>
    <dbReference type="NCBI Taxonomy" id="1481888"/>
    <lineage>
        <taxon>Eukaryota</taxon>
        <taxon>Sar</taxon>
        <taxon>Alveolata</taxon>
        <taxon>Ciliophora</taxon>
        <taxon>Postciliodesmatophora</taxon>
        <taxon>Heterotrichea</taxon>
        <taxon>Heterotrichida</taxon>
        <taxon>Blepharismidae</taxon>
        <taxon>Blepharisma</taxon>
    </lineage>
</organism>
<dbReference type="AlphaFoldDB" id="A0AAU9J3A0"/>
<dbReference type="Proteomes" id="UP001162131">
    <property type="component" value="Unassembled WGS sequence"/>
</dbReference>